<name>A0AAD7BDP5_9AGAR</name>
<dbReference type="PROSITE" id="PS50888">
    <property type="entry name" value="BHLH"/>
    <property type="match status" value="1"/>
</dbReference>
<protein>
    <recommendedName>
        <fullName evidence="7">BHLH domain-containing protein</fullName>
    </recommendedName>
</protein>
<evidence type="ECO:0000256" key="5">
    <source>
        <dbReference type="ARBA" id="ARBA00023242"/>
    </source>
</evidence>
<evidence type="ECO:0000313" key="8">
    <source>
        <dbReference type="EMBL" id="KAJ7617768.1"/>
    </source>
</evidence>
<dbReference type="GO" id="GO:0003677">
    <property type="term" value="F:DNA binding"/>
    <property type="evidence" value="ECO:0007669"/>
    <property type="project" value="UniProtKB-KW"/>
</dbReference>
<sequence>MPGSTDDESSDPQQHAESSQTGGGPRKRVRLFTPAERATHRVVEKQRREALNNQFIELARLLPGLAKTRRLSKSVIVNESIAHQRKQRAERLACARQLRAMRTEQASLVAEVNALREKLGITERRESPVGVDAAEDPEEEREEGPLTVDGESFGAFPAALVEEDEEDARGVALDSAHAKRGRSGKRALSSGCSKTSESDSPSRNASGRESSASPARVSSWINGVVQAAALPHATPPGPLPSFLPSTVPYDADFLAMFSNPSLNPTDPAFPAFYTTSPAPPAIRHPDAFSVNQLPFVQPLPETYNFPAHPYPPPHVYYPPVYTLPADLFSVNFGVLEDYPPIPQATAYSLSYPPVPIHLGTHGGFPSV</sequence>
<evidence type="ECO:0000256" key="1">
    <source>
        <dbReference type="ARBA" id="ARBA00023015"/>
    </source>
</evidence>
<comment type="caution">
    <text evidence="8">The sequence shown here is derived from an EMBL/GenBank/DDBJ whole genome shotgun (WGS) entry which is preliminary data.</text>
</comment>
<feature type="region of interest" description="Disordered" evidence="6">
    <location>
        <begin position="164"/>
        <end position="216"/>
    </location>
</feature>
<dbReference type="SMART" id="SM00353">
    <property type="entry name" value="HLH"/>
    <property type="match status" value="1"/>
</dbReference>
<keyword evidence="2" id="KW-0238">DNA-binding</keyword>
<evidence type="ECO:0000256" key="4">
    <source>
        <dbReference type="ARBA" id="ARBA00023163"/>
    </source>
</evidence>
<gene>
    <name evidence="8" type="ORF">FB45DRAFT_1007510</name>
</gene>
<organism evidence="8 9">
    <name type="scientific">Roridomyces roridus</name>
    <dbReference type="NCBI Taxonomy" id="1738132"/>
    <lineage>
        <taxon>Eukaryota</taxon>
        <taxon>Fungi</taxon>
        <taxon>Dikarya</taxon>
        <taxon>Basidiomycota</taxon>
        <taxon>Agaricomycotina</taxon>
        <taxon>Agaricomycetes</taxon>
        <taxon>Agaricomycetidae</taxon>
        <taxon>Agaricales</taxon>
        <taxon>Marasmiineae</taxon>
        <taxon>Mycenaceae</taxon>
        <taxon>Roridomyces</taxon>
    </lineage>
</organism>
<dbReference type="Gene3D" id="4.10.280.10">
    <property type="entry name" value="Helix-loop-helix DNA-binding domain"/>
    <property type="match status" value="1"/>
</dbReference>
<dbReference type="SUPFAM" id="SSF47459">
    <property type="entry name" value="HLH, helix-loop-helix DNA-binding domain"/>
    <property type="match status" value="1"/>
</dbReference>
<reference evidence="8" key="1">
    <citation type="submission" date="2023-03" db="EMBL/GenBank/DDBJ databases">
        <title>Massive genome expansion in bonnet fungi (Mycena s.s.) driven by repeated elements and novel gene families across ecological guilds.</title>
        <authorList>
            <consortium name="Lawrence Berkeley National Laboratory"/>
            <person name="Harder C.B."/>
            <person name="Miyauchi S."/>
            <person name="Viragh M."/>
            <person name="Kuo A."/>
            <person name="Thoen E."/>
            <person name="Andreopoulos B."/>
            <person name="Lu D."/>
            <person name="Skrede I."/>
            <person name="Drula E."/>
            <person name="Henrissat B."/>
            <person name="Morin E."/>
            <person name="Kohler A."/>
            <person name="Barry K."/>
            <person name="LaButti K."/>
            <person name="Morin E."/>
            <person name="Salamov A."/>
            <person name="Lipzen A."/>
            <person name="Mereny Z."/>
            <person name="Hegedus B."/>
            <person name="Baldrian P."/>
            <person name="Stursova M."/>
            <person name="Weitz H."/>
            <person name="Taylor A."/>
            <person name="Grigoriev I.V."/>
            <person name="Nagy L.G."/>
            <person name="Martin F."/>
            <person name="Kauserud H."/>
        </authorList>
    </citation>
    <scope>NUCLEOTIDE SEQUENCE</scope>
    <source>
        <strain evidence="8">9284</strain>
    </source>
</reference>
<dbReference type="GO" id="GO:0003700">
    <property type="term" value="F:DNA-binding transcription factor activity"/>
    <property type="evidence" value="ECO:0007669"/>
    <property type="project" value="TreeGrafter"/>
</dbReference>
<dbReference type="EMBL" id="JARKIF010000020">
    <property type="protein sequence ID" value="KAJ7617768.1"/>
    <property type="molecule type" value="Genomic_DNA"/>
</dbReference>
<feature type="compositionally biased region" description="Polar residues" evidence="6">
    <location>
        <begin position="11"/>
        <end position="20"/>
    </location>
</feature>
<dbReference type="GO" id="GO:0090575">
    <property type="term" value="C:RNA polymerase II transcription regulator complex"/>
    <property type="evidence" value="ECO:0007669"/>
    <property type="project" value="TreeGrafter"/>
</dbReference>
<proteinExistence type="predicted"/>
<evidence type="ECO:0000256" key="6">
    <source>
        <dbReference type="SAM" id="MobiDB-lite"/>
    </source>
</evidence>
<feature type="region of interest" description="Disordered" evidence="6">
    <location>
        <begin position="126"/>
        <end position="152"/>
    </location>
</feature>
<feature type="compositionally biased region" description="Acidic residues" evidence="6">
    <location>
        <begin position="133"/>
        <end position="142"/>
    </location>
</feature>
<keyword evidence="5" id="KW-0539">Nucleus</keyword>
<feature type="region of interest" description="Disordered" evidence="6">
    <location>
        <begin position="1"/>
        <end position="31"/>
    </location>
</feature>
<keyword evidence="9" id="KW-1185">Reference proteome</keyword>
<dbReference type="Pfam" id="PF00010">
    <property type="entry name" value="HLH"/>
    <property type="match status" value="1"/>
</dbReference>
<evidence type="ECO:0000256" key="2">
    <source>
        <dbReference type="ARBA" id="ARBA00023125"/>
    </source>
</evidence>
<feature type="compositionally biased region" description="Polar residues" evidence="6">
    <location>
        <begin position="190"/>
        <end position="213"/>
    </location>
</feature>
<keyword evidence="3" id="KW-0010">Activator</keyword>
<evidence type="ECO:0000313" key="9">
    <source>
        <dbReference type="Proteomes" id="UP001221142"/>
    </source>
</evidence>
<dbReference type="Proteomes" id="UP001221142">
    <property type="component" value="Unassembled WGS sequence"/>
</dbReference>
<accession>A0AAD7BDP5</accession>
<feature type="compositionally biased region" description="Acidic residues" evidence="6">
    <location>
        <begin position="1"/>
        <end position="10"/>
    </location>
</feature>
<dbReference type="InterPro" id="IPR036638">
    <property type="entry name" value="HLH_DNA-bd_sf"/>
</dbReference>
<evidence type="ECO:0000256" key="3">
    <source>
        <dbReference type="ARBA" id="ARBA00023159"/>
    </source>
</evidence>
<keyword evidence="4" id="KW-0804">Transcription</keyword>
<dbReference type="PANTHER" id="PTHR10328:SF3">
    <property type="entry name" value="PROTEIN MAX"/>
    <property type="match status" value="1"/>
</dbReference>
<keyword evidence="1" id="KW-0805">Transcription regulation</keyword>
<feature type="domain" description="BHLH" evidence="7">
    <location>
        <begin position="35"/>
        <end position="87"/>
    </location>
</feature>
<evidence type="ECO:0000259" key="7">
    <source>
        <dbReference type="PROSITE" id="PS50888"/>
    </source>
</evidence>
<dbReference type="CDD" id="cd00083">
    <property type="entry name" value="bHLH_SF"/>
    <property type="match status" value="1"/>
</dbReference>
<dbReference type="PANTHER" id="PTHR10328">
    <property type="entry name" value="PROTEIN MAX MYC-ASSOCIATED FACTOR X"/>
    <property type="match status" value="1"/>
</dbReference>
<dbReference type="GO" id="GO:0046983">
    <property type="term" value="F:protein dimerization activity"/>
    <property type="evidence" value="ECO:0007669"/>
    <property type="project" value="InterPro"/>
</dbReference>
<dbReference type="InterPro" id="IPR011598">
    <property type="entry name" value="bHLH_dom"/>
</dbReference>
<dbReference type="GO" id="GO:0045944">
    <property type="term" value="P:positive regulation of transcription by RNA polymerase II"/>
    <property type="evidence" value="ECO:0007669"/>
    <property type="project" value="TreeGrafter"/>
</dbReference>
<dbReference type="AlphaFoldDB" id="A0AAD7BDP5"/>